<reference evidence="2 3" key="1">
    <citation type="submission" date="2020-04" db="EMBL/GenBank/DDBJ databases">
        <title>Ferrimonas sp. S7 isolated from sea water.</title>
        <authorList>
            <person name="Bae S.S."/>
            <person name="Baek K."/>
        </authorList>
    </citation>
    <scope>NUCLEOTIDE SEQUENCE [LARGE SCALE GENOMIC DNA]</scope>
    <source>
        <strain evidence="2 3">S7</strain>
    </source>
</reference>
<feature type="signal peptide" evidence="1">
    <location>
        <begin position="1"/>
        <end position="22"/>
    </location>
</feature>
<protein>
    <submittedName>
        <fullName evidence="2">DUF4402 domain-containing protein</fullName>
    </submittedName>
</protein>
<organism evidence="2 3">
    <name type="scientific">Ferrimonas lipolytica</name>
    <dbReference type="NCBI Taxonomy" id="2724191"/>
    <lineage>
        <taxon>Bacteria</taxon>
        <taxon>Pseudomonadati</taxon>
        <taxon>Pseudomonadota</taxon>
        <taxon>Gammaproteobacteria</taxon>
        <taxon>Alteromonadales</taxon>
        <taxon>Ferrimonadaceae</taxon>
        <taxon>Ferrimonas</taxon>
    </lineage>
</organism>
<evidence type="ECO:0000256" key="1">
    <source>
        <dbReference type="SAM" id="SignalP"/>
    </source>
</evidence>
<proteinExistence type="predicted"/>
<sequence>MNTSALRCSLIALAIVATPSIAQDVTGNATVTVKNSFTFTEDAPLNFGEISATAGATATTDIATLTISSDGTVNAADNSAATAAQIRVLTAGSAGTYSISGVAPYSSLTLDLTTLNSNSVELTAVSGAPGAATFTVDNFEATVTVGNNVGDSADNSTPIVADASGSAGFALGAVLTTDAAGTSPTYYDEEYTGTFTLTVDY</sequence>
<evidence type="ECO:0000313" key="3">
    <source>
        <dbReference type="Proteomes" id="UP000501602"/>
    </source>
</evidence>
<dbReference type="Proteomes" id="UP000501602">
    <property type="component" value="Chromosome"/>
</dbReference>
<keyword evidence="1" id="KW-0732">Signal</keyword>
<name>A0A6H1UFV2_9GAMM</name>
<dbReference type="AlphaFoldDB" id="A0A6H1UFV2"/>
<feature type="chain" id="PRO_5026212451" evidence="1">
    <location>
        <begin position="23"/>
        <end position="201"/>
    </location>
</feature>
<keyword evidence="3" id="KW-1185">Reference proteome</keyword>
<dbReference type="RefSeq" id="WP_168660740.1">
    <property type="nucleotide sequence ID" value="NZ_CP051180.1"/>
</dbReference>
<evidence type="ECO:0000313" key="2">
    <source>
        <dbReference type="EMBL" id="QIZ77480.1"/>
    </source>
</evidence>
<dbReference type="EMBL" id="CP051180">
    <property type="protein sequence ID" value="QIZ77480.1"/>
    <property type="molecule type" value="Genomic_DNA"/>
</dbReference>
<accession>A0A6H1UFV2</accession>
<dbReference type="KEGG" id="fes:HER31_11630"/>
<gene>
    <name evidence="2" type="ORF">HER31_11630</name>
</gene>
<dbReference type="InterPro" id="IPR025514">
    <property type="entry name" value="DUF4402"/>
</dbReference>
<dbReference type="Pfam" id="PF14352">
    <property type="entry name" value="DUF4402"/>
    <property type="match status" value="1"/>
</dbReference>